<name>A0A6L4WR68_9BACT</name>
<evidence type="ECO:0008006" key="3">
    <source>
        <dbReference type="Google" id="ProtNLM"/>
    </source>
</evidence>
<gene>
    <name evidence="1" type="ORF">GBG19_10800</name>
</gene>
<protein>
    <recommendedName>
        <fullName evidence="3">Transcriptional regulator, AbiEi antitoxin, Type IV TA system</fullName>
    </recommendedName>
</protein>
<comment type="caution">
    <text evidence="1">The sequence shown here is derived from an EMBL/GenBank/DDBJ whole genome shotgun (WGS) entry which is preliminary data.</text>
</comment>
<proteinExistence type="predicted"/>
<evidence type="ECO:0000313" key="1">
    <source>
        <dbReference type="EMBL" id="KAB7887427.1"/>
    </source>
</evidence>
<dbReference type="RefSeq" id="WP_152279803.1">
    <property type="nucleotide sequence ID" value="NZ_WFKK01000032.1"/>
</dbReference>
<evidence type="ECO:0000313" key="2">
    <source>
        <dbReference type="Proteomes" id="UP000472839"/>
    </source>
</evidence>
<accession>A0A6L4WR68</accession>
<dbReference type="AlphaFoldDB" id="A0A6L4WR68"/>
<reference evidence="1 2" key="1">
    <citation type="submission" date="2019-10" db="EMBL/GenBank/DDBJ databases">
        <title>Poseidonibacter ostreae sp. nov., isolated from the gut of the Ostrea denselamellosa.</title>
        <authorList>
            <person name="Choi A."/>
        </authorList>
    </citation>
    <scope>NUCLEOTIDE SEQUENCE [LARGE SCALE GENOMIC DNA]</scope>
    <source>
        <strain evidence="1 2">SJOD-M-33</strain>
    </source>
</reference>
<dbReference type="EMBL" id="WFKK01000032">
    <property type="protein sequence ID" value="KAB7887427.1"/>
    <property type="molecule type" value="Genomic_DNA"/>
</dbReference>
<dbReference type="Proteomes" id="UP000472839">
    <property type="component" value="Unassembled WGS sequence"/>
</dbReference>
<sequence length="215" mass="24934">MNISIEKNLQQYKTHIIDHATLSTVLVNNGYTGINDKINKLKKDGLIETLKRGLYLHKSPFNKTFISKEIIANTLLSPSYISFDYALYFYGLIPESVHDVTSATTKRSKNFKTNTGIYSFKQVKKELYPIGLKIESSKNGNFIIATKEKALCDKIYYTKDIQITSKKMILEFLEDDLRIDLEELEDCNIKIFEKYYEISKSKKIKFLIQVMQDLV</sequence>
<organism evidence="1 2">
    <name type="scientific">Poseidonibacter ostreae</name>
    <dbReference type="NCBI Taxonomy" id="2654171"/>
    <lineage>
        <taxon>Bacteria</taxon>
        <taxon>Pseudomonadati</taxon>
        <taxon>Campylobacterota</taxon>
        <taxon>Epsilonproteobacteria</taxon>
        <taxon>Campylobacterales</taxon>
        <taxon>Arcobacteraceae</taxon>
        <taxon>Poseidonibacter</taxon>
    </lineage>
</organism>